<dbReference type="RefSeq" id="WP_127162041.1">
    <property type="nucleotide sequence ID" value="NZ_CP029822.1"/>
</dbReference>
<evidence type="ECO:0000313" key="4">
    <source>
        <dbReference type="Proteomes" id="UP000273143"/>
    </source>
</evidence>
<gene>
    <name evidence="3" type="ORF">DM558_03340</name>
</gene>
<dbReference type="AlphaFoldDB" id="A0A3S9XBP9"/>
<keyword evidence="4" id="KW-1185">Reference proteome</keyword>
<dbReference type="GO" id="GO:0071281">
    <property type="term" value="P:cellular response to iron ion"/>
    <property type="evidence" value="ECO:0007669"/>
    <property type="project" value="TreeGrafter"/>
</dbReference>
<dbReference type="Pfam" id="PF01497">
    <property type="entry name" value="Peripla_BP_2"/>
    <property type="match status" value="1"/>
</dbReference>
<proteinExistence type="predicted"/>
<dbReference type="EMBL" id="CP029822">
    <property type="protein sequence ID" value="AZS49872.1"/>
    <property type="molecule type" value="Genomic_DNA"/>
</dbReference>
<sequence>MWVVLTAFKQCRWLLVSLGYLIASASFANDFPVKVVDALGRSVIVKERPQRIVTVFSSNTEIVAALGLSRLIVGIDGYTYYPESIKKVPKIGGRLGFSLDSIVAQNPDLVIMTPARQATHQLVLPLDRLGIASVVVNGGSIETILQNILLISHVTGVPEVGKSLVASMRKRLAAIPTLSSCPKVVLITGRIGGLLLIARRSYSTVNAYTADIVTKAGGCLVFDDGESMLPQLNQVSPEVILAANPDIILFAGSDSELLELSRSIAGWEGMKAAQTGFVRAVSRSQLLISGPRVIDGVEALSTIFQAWDRQQ</sequence>
<dbReference type="PANTHER" id="PTHR30535">
    <property type="entry name" value="VITAMIN B12-BINDING PROTEIN"/>
    <property type="match status" value="1"/>
</dbReference>
<dbReference type="PANTHER" id="PTHR30535:SF34">
    <property type="entry name" value="MOLYBDATE-BINDING PROTEIN MOLA"/>
    <property type="match status" value="1"/>
</dbReference>
<evidence type="ECO:0000259" key="2">
    <source>
        <dbReference type="PROSITE" id="PS50983"/>
    </source>
</evidence>
<protein>
    <submittedName>
        <fullName evidence="3">ABC transporter substrate-binding protein</fullName>
    </submittedName>
</protein>
<dbReference type="Gene3D" id="3.40.50.1980">
    <property type="entry name" value="Nitrogenase molybdenum iron protein domain"/>
    <property type="match status" value="2"/>
</dbReference>
<feature type="domain" description="Fe/B12 periplasmic-binding" evidence="2">
    <location>
        <begin position="51"/>
        <end position="311"/>
    </location>
</feature>
<dbReference type="PROSITE" id="PS50983">
    <property type="entry name" value="FE_B12_PBP"/>
    <property type="match status" value="1"/>
</dbReference>
<evidence type="ECO:0000313" key="3">
    <source>
        <dbReference type="EMBL" id="AZS49872.1"/>
    </source>
</evidence>
<reference evidence="4" key="1">
    <citation type="submission" date="2018-06" db="EMBL/GenBank/DDBJ databases">
        <title>Complete genome of Pseudomonas insecticola strain QZS01.</title>
        <authorList>
            <person name="Wang J."/>
            <person name="Su Q."/>
        </authorList>
    </citation>
    <scope>NUCLEOTIDE SEQUENCE [LARGE SCALE GENOMIC DNA]</scope>
    <source>
        <strain evidence="4">QZS01</strain>
    </source>
</reference>
<dbReference type="KEGG" id="emo:DM558_03340"/>
<name>A0A3S9XBP9_9GAMM</name>
<dbReference type="SUPFAM" id="SSF53807">
    <property type="entry name" value="Helical backbone' metal receptor"/>
    <property type="match status" value="1"/>
</dbReference>
<dbReference type="Proteomes" id="UP000273143">
    <property type="component" value="Chromosome"/>
</dbReference>
<dbReference type="InterPro" id="IPR002491">
    <property type="entry name" value="ABC_transptr_periplasmic_BD"/>
</dbReference>
<organism evidence="3 4">
    <name type="scientific">Entomomonas moraniae</name>
    <dbReference type="NCBI Taxonomy" id="2213226"/>
    <lineage>
        <taxon>Bacteria</taxon>
        <taxon>Pseudomonadati</taxon>
        <taxon>Pseudomonadota</taxon>
        <taxon>Gammaproteobacteria</taxon>
        <taxon>Pseudomonadales</taxon>
        <taxon>Pseudomonadaceae</taxon>
        <taxon>Entomomonas</taxon>
    </lineage>
</organism>
<evidence type="ECO:0000256" key="1">
    <source>
        <dbReference type="SAM" id="SignalP"/>
    </source>
</evidence>
<feature type="chain" id="PRO_5019488148" evidence="1">
    <location>
        <begin position="29"/>
        <end position="311"/>
    </location>
</feature>
<feature type="signal peptide" evidence="1">
    <location>
        <begin position="1"/>
        <end position="28"/>
    </location>
</feature>
<keyword evidence="1" id="KW-0732">Signal</keyword>
<dbReference type="InterPro" id="IPR050902">
    <property type="entry name" value="ABC_Transporter_SBP"/>
</dbReference>
<accession>A0A3S9XBP9</accession>